<name>A0A7T5R273_9BACT</name>
<proteinExistence type="predicted"/>
<dbReference type="Proteomes" id="UP000595362">
    <property type="component" value="Chromosome"/>
</dbReference>
<accession>A0A7T5R273</accession>
<feature type="compositionally biased region" description="Polar residues" evidence="1">
    <location>
        <begin position="1"/>
        <end position="10"/>
    </location>
</feature>
<dbReference type="AlphaFoldDB" id="A0A7T5R273"/>
<evidence type="ECO:0000313" key="3">
    <source>
        <dbReference type="Proteomes" id="UP000595362"/>
    </source>
</evidence>
<feature type="region of interest" description="Disordered" evidence="1">
    <location>
        <begin position="1"/>
        <end position="32"/>
    </location>
</feature>
<organism evidence="2 3">
    <name type="scientific">Micavibrio aeruginosavorus</name>
    <dbReference type="NCBI Taxonomy" id="349221"/>
    <lineage>
        <taxon>Bacteria</taxon>
        <taxon>Pseudomonadati</taxon>
        <taxon>Bdellovibrionota</taxon>
        <taxon>Bdellovibrionia</taxon>
        <taxon>Bdellovibrionales</taxon>
        <taxon>Pseudobdellovibrionaceae</taxon>
        <taxon>Micavibrio</taxon>
    </lineage>
</organism>
<evidence type="ECO:0000313" key="2">
    <source>
        <dbReference type="EMBL" id="QQG36215.1"/>
    </source>
</evidence>
<dbReference type="Gene3D" id="2.60.60.30">
    <property type="entry name" value="sav2460 like domains"/>
    <property type="match status" value="1"/>
</dbReference>
<gene>
    <name evidence="2" type="ORF">HYS17_00015</name>
</gene>
<dbReference type="EMBL" id="CP066681">
    <property type="protein sequence ID" value="QQG36215.1"/>
    <property type="molecule type" value="Genomic_DNA"/>
</dbReference>
<reference evidence="2 3" key="1">
    <citation type="submission" date="2020-07" db="EMBL/GenBank/DDBJ databases">
        <title>Huge and variable diversity of episymbiotic CPR bacteria and DPANN archaea in groundwater ecosystems.</title>
        <authorList>
            <person name="He C.Y."/>
            <person name="Keren R."/>
            <person name="Whittaker M."/>
            <person name="Farag I.F."/>
            <person name="Doudna J."/>
            <person name="Cate J.H.D."/>
            <person name="Banfield J.F."/>
        </authorList>
    </citation>
    <scope>NUCLEOTIDE SEQUENCE [LARGE SCALE GENOMIC DNA]</scope>
    <source>
        <strain evidence="2">NC_groundwater_70_Ag_B-0.1um_54_66</strain>
    </source>
</reference>
<protein>
    <submittedName>
        <fullName evidence="2">Tellurium resistance protein TerA</fullName>
    </submittedName>
</protein>
<evidence type="ECO:0000256" key="1">
    <source>
        <dbReference type="SAM" id="MobiDB-lite"/>
    </source>
</evidence>
<sequence length="244" mass="27066">MPRDTISTDALTEATRDRSEFSGHGNAKGSAGYRADNEEHVENLLNGFGETIVVNAPDAGFDDIIVAASWDNIQVKEAGLIGKLVKKVTKQGVDIDLGCLYELQDGSRGCLQAFGEMFGAYDENPYMNISGDERTGDKEGDDESMHINGKKWSEVRRLIIYVYIYSGNVNWDQIRPKIQIRMPGEQPLTITPAIKKTDLPVCAIAGIENINNNIKFTNFGEYFPGHAEMDRAYGYGLTWDDGEK</sequence>